<evidence type="ECO:0000313" key="3">
    <source>
        <dbReference type="Proteomes" id="UP000325243"/>
    </source>
</evidence>
<reference evidence="2 3" key="1">
    <citation type="submission" date="2019-08" db="EMBL/GenBank/DDBJ databases">
        <authorList>
            <person name="Hu J."/>
        </authorList>
    </citation>
    <scope>NUCLEOTIDE SEQUENCE [LARGE SCALE GENOMIC DNA]</scope>
    <source>
        <strain evidence="2 3">NEAU-184</strain>
    </source>
</reference>
<feature type="region of interest" description="Disordered" evidence="1">
    <location>
        <begin position="1"/>
        <end position="37"/>
    </location>
</feature>
<dbReference type="Proteomes" id="UP000325243">
    <property type="component" value="Unassembled WGS sequence"/>
</dbReference>
<feature type="compositionally biased region" description="Basic and acidic residues" evidence="1">
    <location>
        <begin position="1"/>
        <end position="10"/>
    </location>
</feature>
<dbReference type="RefSeq" id="WP_148733562.1">
    <property type="nucleotide sequence ID" value="NZ_VSSB01000001.1"/>
</dbReference>
<dbReference type="AlphaFoldDB" id="A0A5S4V7R3"/>
<proteinExistence type="predicted"/>
<keyword evidence="3" id="KW-1185">Reference proteome</keyword>
<name>A0A5S4V7R3_9MICO</name>
<organism evidence="2 3">
    <name type="scientific">Agromyces mariniharenae</name>
    <dbReference type="NCBI Taxonomy" id="2604423"/>
    <lineage>
        <taxon>Bacteria</taxon>
        <taxon>Bacillati</taxon>
        <taxon>Actinomycetota</taxon>
        <taxon>Actinomycetes</taxon>
        <taxon>Micrococcales</taxon>
        <taxon>Microbacteriaceae</taxon>
        <taxon>Agromyces</taxon>
    </lineage>
</organism>
<comment type="caution">
    <text evidence="2">The sequence shown here is derived from an EMBL/GenBank/DDBJ whole genome shotgun (WGS) entry which is preliminary data.</text>
</comment>
<accession>A0A5S4V7R3</accession>
<evidence type="ECO:0000313" key="2">
    <source>
        <dbReference type="EMBL" id="TYL54099.1"/>
    </source>
</evidence>
<dbReference type="EMBL" id="VSSB01000001">
    <property type="protein sequence ID" value="TYL54099.1"/>
    <property type="molecule type" value="Genomic_DNA"/>
</dbReference>
<protein>
    <submittedName>
        <fullName evidence="2">Uncharacterized protein</fullName>
    </submittedName>
</protein>
<evidence type="ECO:0000256" key="1">
    <source>
        <dbReference type="SAM" id="MobiDB-lite"/>
    </source>
</evidence>
<gene>
    <name evidence="2" type="ORF">FYC51_10960</name>
</gene>
<sequence>MARRSKRDERDDGVDEGPGRQQGARFEATVHPGERDVALSQVSDLDLDRIPDPQGGVRVVVTADELAELVRRGYEVRVFRTVPIEPLDPKLIQSDEDAKRWLDERVAGIPREEEG</sequence>